<evidence type="ECO:0000313" key="3">
    <source>
        <dbReference type="Proteomes" id="UP000460157"/>
    </source>
</evidence>
<keyword evidence="1" id="KW-0812">Transmembrane</keyword>
<keyword evidence="1" id="KW-0472">Membrane</keyword>
<feature type="transmembrane region" description="Helical" evidence="1">
    <location>
        <begin position="26"/>
        <end position="44"/>
    </location>
</feature>
<organism evidence="2 3">
    <name type="scientific">Nesterenkonia alkaliphila</name>
    <dbReference type="NCBI Taxonomy" id="1463631"/>
    <lineage>
        <taxon>Bacteria</taxon>
        <taxon>Bacillati</taxon>
        <taxon>Actinomycetota</taxon>
        <taxon>Actinomycetes</taxon>
        <taxon>Micrococcales</taxon>
        <taxon>Micrococcaceae</taxon>
        <taxon>Nesterenkonia</taxon>
    </lineage>
</organism>
<evidence type="ECO:0000313" key="2">
    <source>
        <dbReference type="EMBL" id="MVT27355.1"/>
    </source>
</evidence>
<evidence type="ECO:0000256" key="1">
    <source>
        <dbReference type="SAM" id="Phobius"/>
    </source>
</evidence>
<dbReference type="EMBL" id="WRPM01000097">
    <property type="protein sequence ID" value="MVT27355.1"/>
    <property type="molecule type" value="Genomic_DNA"/>
</dbReference>
<dbReference type="InterPro" id="IPR021414">
    <property type="entry name" value="DUF3054"/>
</dbReference>
<comment type="caution">
    <text evidence="2">The sequence shown here is derived from an EMBL/GenBank/DDBJ whole genome shotgun (WGS) entry which is preliminary data.</text>
</comment>
<protein>
    <submittedName>
        <fullName evidence="2">DUF3054 family protein</fullName>
    </submittedName>
</protein>
<dbReference type="AlphaFoldDB" id="A0A7K1ULJ0"/>
<feature type="transmembrane region" description="Helical" evidence="1">
    <location>
        <begin position="81"/>
        <end position="98"/>
    </location>
</feature>
<name>A0A7K1ULJ0_9MICC</name>
<sequence length="116" mass="12292">MDAALVLVFAALGNRAHDSGLSPADLISTAWPFLVGLALGWAASGSWRRPHSLWPHGVILLAVTVVVGMLLRQLFTDGGAQFSFVLVATGTLCLLLLGRRLAALITLRLLAHPTRA</sequence>
<keyword evidence="1" id="KW-1133">Transmembrane helix</keyword>
<accession>A0A7K1ULJ0</accession>
<reference evidence="2 3" key="1">
    <citation type="submission" date="2019-12" db="EMBL/GenBank/DDBJ databases">
        <title>Nesterenkonia muleiensis sp. nov., a novel actinobacterium isolated from sap of Populus euphratica.</title>
        <authorList>
            <person name="Wang R."/>
        </authorList>
    </citation>
    <scope>NUCLEOTIDE SEQUENCE [LARGE SCALE GENOMIC DNA]</scope>
    <source>
        <strain evidence="2 3">F10</strain>
    </source>
</reference>
<dbReference type="Proteomes" id="UP000460157">
    <property type="component" value="Unassembled WGS sequence"/>
</dbReference>
<dbReference type="Pfam" id="PF11255">
    <property type="entry name" value="DUF3054"/>
    <property type="match status" value="1"/>
</dbReference>
<proteinExistence type="predicted"/>
<feature type="transmembrane region" description="Helical" evidence="1">
    <location>
        <begin position="56"/>
        <end position="75"/>
    </location>
</feature>
<gene>
    <name evidence="2" type="ORF">GNZ21_13510</name>
</gene>
<keyword evidence="3" id="KW-1185">Reference proteome</keyword>